<protein>
    <submittedName>
        <fullName evidence="7">Membrane protein: Uncharacterized protein</fullName>
    </submittedName>
</protein>
<keyword evidence="1 4" id="KW-0349">Heme</keyword>
<dbReference type="PANTHER" id="PTHR30600:SF9">
    <property type="entry name" value="BLR7738 PROTEIN"/>
    <property type="match status" value="1"/>
</dbReference>
<dbReference type="Proteomes" id="UP000464178">
    <property type="component" value="Chromosome"/>
</dbReference>
<dbReference type="InterPro" id="IPR051395">
    <property type="entry name" value="Cytochrome_c_Peroxidase/MauG"/>
</dbReference>
<dbReference type="InterPro" id="IPR036909">
    <property type="entry name" value="Cyt_c-like_dom_sf"/>
</dbReference>
<feature type="region of interest" description="Disordered" evidence="5">
    <location>
        <begin position="382"/>
        <end position="406"/>
    </location>
</feature>
<feature type="compositionally biased region" description="Basic and acidic residues" evidence="5">
    <location>
        <begin position="382"/>
        <end position="405"/>
    </location>
</feature>
<evidence type="ECO:0000256" key="3">
    <source>
        <dbReference type="ARBA" id="ARBA00023004"/>
    </source>
</evidence>
<accession>A0A6P2D5T2</accession>
<reference evidence="7 8" key="1">
    <citation type="submission" date="2019-05" db="EMBL/GenBank/DDBJ databases">
        <authorList>
            <consortium name="Science for Life Laboratories"/>
        </authorList>
    </citation>
    <scope>NUCLEOTIDE SEQUENCE [LARGE SCALE GENOMIC DNA]</scope>
    <source>
        <strain evidence="7">Soil9</strain>
    </source>
</reference>
<dbReference type="AlphaFoldDB" id="A0A6P2D5T2"/>
<dbReference type="GO" id="GO:0046872">
    <property type="term" value="F:metal ion binding"/>
    <property type="evidence" value="ECO:0007669"/>
    <property type="project" value="UniProtKB-KW"/>
</dbReference>
<evidence type="ECO:0000256" key="5">
    <source>
        <dbReference type="SAM" id="MobiDB-lite"/>
    </source>
</evidence>
<dbReference type="EMBL" id="LR593886">
    <property type="protein sequence ID" value="VTR95805.1"/>
    <property type="molecule type" value="Genomic_DNA"/>
</dbReference>
<dbReference type="RefSeq" id="WP_162670172.1">
    <property type="nucleotide sequence ID" value="NZ_LR593886.1"/>
</dbReference>
<gene>
    <name evidence="7" type="ORF">SOIL9_19090</name>
</gene>
<dbReference type="PROSITE" id="PS51007">
    <property type="entry name" value="CYTC"/>
    <property type="match status" value="1"/>
</dbReference>
<dbReference type="PANTHER" id="PTHR30600">
    <property type="entry name" value="CYTOCHROME C PEROXIDASE-RELATED"/>
    <property type="match status" value="1"/>
</dbReference>
<evidence type="ECO:0000256" key="2">
    <source>
        <dbReference type="ARBA" id="ARBA00022723"/>
    </source>
</evidence>
<keyword evidence="3 4" id="KW-0408">Iron</keyword>
<dbReference type="Pfam" id="PF21419">
    <property type="entry name" value="RoxA-like_Cyt-c"/>
    <property type="match status" value="1"/>
</dbReference>
<name>A0A6P2D5T2_9BACT</name>
<dbReference type="GO" id="GO:0020037">
    <property type="term" value="F:heme binding"/>
    <property type="evidence" value="ECO:0007669"/>
    <property type="project" value="InterPro"/>
</dbReference>
<evidence type="ECO:0000256" key="4">
    <source>
        <dbReference type="PROSITE-ProRule" id="PRU00433"/>
    </source>
</evidence>
<dbReference type="Gene3D" id="1.10.760.10">
    <property type="entry name" value="Cytochrome c-like domain"/>
    <property type="match status" value="1"/>
</dbReference>
<keyword evidence="2 4" id="KW-0479">Metal-binding</keyword>
<dbReference type="KEGG" id="gms:SOIL9_19090"/>
<evidence type="ECO:0000313" key="7">
    <source>
        <dbReference type="EMBL" id="VTR95805.1"/>
    </source>
</evidence>
<feature type="domain" description="Cytochrome c" evidence="6">
    <location>
        <begin position="359"/>
        <end position="565"/>
    </location>
</feature>
<proteinExistence type="predicted"/>
<dbReference type="InterPro" id="IPR009056">
    <property type="entry name" value="Cyt_c-like_dom"/>
</dbReference>
<sequence length="565" mass="62889">MPLSSTRLRRLIRLGAWASVTASGLLLAAALALTRAEQSWAELQFRSPPAAFTHGTIGTELMPLVVAESLPEMFPHHFTPPDETGNLVPGDWVERYGFLPSDDPENRGLPVGFAISRYRPQSASPSPVEFVGFSCALCHTTRLELDAGPARTVTGPGSVSLNLFAWLDAFQSALLEQENAAGFGDFDAGGPYRLTVARLDAFYREKKGRVLTLGERTMTRLWLQQMRRRLLGGLPRFDDPAGWGHSLRPRDVPTGPSRTQPFRTIIRQVLNRPGNDMAVYTKIATVFSEDLRTWAQFDGTIADLNARSSLAAFAAGATVENMRHPEIAHNIRSASDFTRTLRPPAMATVFPDRPAPPAGQLESGRALYRMACFRCHGDRPKPEEVAGLSDAERAGDWRHGSEHGRVVPLGEVGTDPERVTFRHYGEVPDALFEKFPADHPFHFARELIRPDRGKGDDSAVRGYVNAPLDGMALRAPYLHNASVLTLAELIHLKPRRAVFYRGRNFYDPVDAGFASPDRPDRRHYFEFDTRQRGNSNRGHDYPWPAEDARNHKPELEALLAYLKTL</sequence>
<evidence type="ECO:0000313" key="8">
    <source>
        <dbReference type="Proteomes" id="UP000464178"/>
    </source>
</evidence>
<dbReference type="SUPFAM" id="SSF46626">
    <property type="entry name" value="Cytochrome c"/>
    <property type="match status" value="1"/>
</dbReference>
<evidence type="ECO:0000259" key="6">
    <source>
        <dbReference type="PROSITE" id="PS51007"/>
    </source>
</evidence>
<keyword evidence="8" id="KW-1185">Reference proteome</keyword>
<dbReference type="GO" id="GO:0009055">
    <property type="term" value="F:electron transfer activity"/>
    <property type="evidence" value="ECO:0007669"/>
    <property type="project" value="InterPro"/>
</dbReference>
<dbReference type="GO" id="GO:0004130">
    <property type="term" value="F:cytochrome-c peroxidase activity"/>
    <property type="evidence" value="ECO:0007669"/>
    <property type="project" value="TreeGrafter"/>
</dbReference>
<evidence type="ECO:0000256" key="1">
    <source>
        <dbReference type="ARBA" id="ARBA00022617"/>
    </source>
</evidence>
<organism evidence="7 8">
    <name type="scientific">Gemmata massiliana</name>
    <dbReference type="NCBI Taxonomy" id="1210884"/>
    <lineage>
        <taxon>Bacteria</taxon>
        <taxon>Pseudomonadati</taxon>
        <taxon>Planctomycetota</taxon>
        <taxon>Planctomycetia</taxon>
        <taxon>Gemmatales</taxon>
        <taxon>Gemmataceae</taxon>
        <taxon>Gemmata</taxon>
    </lineage>
</organism>